<accession>A0A7V2EFI2</accession>
<evidence type="ECO:0000313" key="1">
    <source>
        <dbReference type="EMBL" id="HEQ88478.1"/>
    </source>
</evidence>
<protein>
    <submittedName>
        <fullName evidence="1">Type II secretion system protein</fullName>
    </submittedName>
</protein>
<proteinExistence type="predicted"/>
<dbReference type="AlphaFoldDB" id="A0A7V2EFI2"/>
<gene>
    <name evidence="1" type="ORF">ENP06_03595</name>
</gene>
<dbReference type="InterPro" id="IPR012902">
    <property type="entry name" value="N_methyl_site"/>
</dbReference>
<name>A0A7V2EFI2_9BACT</name>
<organism evidence="1">
    <name type="scientific">Thermoanaerobaculum aquaticum</name>
    <dbReference type="NCBI Taxonomy" id="1312852"/>
    <lineage>
        <taxon>Bacteria</taxon>
        <taxon>Pseudomonadati</taxon>
        <taxon>Acidobacteriota</taxon>
        <taxon>Thermoanaerobaculia</taxon>
        <taxon>Thermoanaerobaculales</taxon>
        <taxon>Thermoanaerobaculaceae</taxon>
        <taxon>Thermoanaerobaculum</taxon>
    </lineage>
</organism>
<dbReference type="EMBL" id="DSHW01000270">
    <property type="protein sequence ID" value="HEQ88478.1"/>
    <property type="molecule type" value="Genomic_DNA"/>
</dbReference>
<reference evidence="1" key="1">
    <citation type="journal article" date="2020" name="mSystems">
        <title>Genome- and Community-Level Interaction Insights into Carbon Utilization and Element Cycling Functions of Hydrothermarchaeota in Hydrothermal Sediment.</title>
        <authorList>
            <person name="Zhou Z."/>
            <person name="Liu Y."/>
            <person name="Xu W."/>
            <person name="Pan J."/>
            <person name="Luo Z.H."/>
            <person name="Li M."/>
        </authorList>
    </citation>
    <scope>NUCLEOTIDE SEQUENCE [LARGE SCALE GENOMIC DNA]</scope>
    <source>
        <strain evidence="1">SpSt-186</strain>
    </source>
</reference>
<sequence>MWRKSRNKPQAGFTIPEVLVTLIILVAILVVAAQVLFETRNAAERQRAQVEARQFARSAVEYLHFMLRGSTDLNTRNQNFPNPLSLLIWVAKDSGSTTIPVQVSFDNLTAAQAAAGFGDEGTDLLTFARADNVLSVPVVRWPGNQHAATLCFEFTLGCPDSTLNLQLFKQATGAHMVGPKEMSEVFLVVGDDGQAGFMQITDYQDGVNADCCVEKERGGLCNNPGDPADTTPVRAIKVQRSPGLSGGLNPPGGYPNLQNPRAELGVRYVTLRVRNGWLEQKNSAFDPENPNDGFFQVLPNVEDLQIAYLFRDGSIRNATVPRDCGWATNCVPVQDSTVGNTLPPNHAANVIGLRVSITARSTTEMPITQEPAARFLRPAAENRPGATVRDRFYRYQTSTMILLRNRSPQA</sequence>
<comment type="caution">
    <text evidence="1">The sequence shown here is derived from an EMBL/GenBank/DDBJ whole genome shotgun (WGS) entry which is preliminary data.</text>
</comment>
<dbReference type="NCBIfam" id="TIGR02532">
    <property type="entry name" value="IV_pilin_GFxxxE"/>
    <property type="match status" value="1"/>
</dbReference>